<proteinExistence type="predicted"/>
<reference evidence="1" key="1">
    <citation type="journal article" date="2015" name="Nature">
        <title>Complex archaea that bridge the gap between prokaryotes and eukaryotes.</title>
        <authorList>
            <person name="Spang A."/>
            <person name="Saw J.H."/>
            <person name="Jorgensen S.L."/>
            <person name="Zaremba-Niedzwiedzka K."/>
            <person name="Martijn J."/>
            <person name="Lind A.E."/>
            <person name="van Eijk R."/>
            <person name="Schleper C."/>
            <person name="Guy L."/>
            <person name="Ettema T.J."/>
        </authorList>
    </citation>
    <scope>NUCLEOTIDE SEQUENCE</scope>
</reference>
<name>A0A0F9SN76_9ZZZZ</name>
<dbReference type="EMBL" id="LAZR01000448">
    <property type="protein sequence ID" value="KKN68474.1"/>
    <property type="molecule type" value="Genomic_DNA"/>
</dbReference>
<dbReference type="AlphaFoldDB" id="A0A0F9SN76"/>
<comment type="caution">
    <text evidence="1">The sequence shown here is derived from an EMBL/GenBank/DDBJ whole genome shotgun (WGS) entry which is preliminary data.</text>
</comment>
<protein>
    <submittedName>
        <fullName evidence="1">Uncharacterized protein</fullName>
    </submittedName>
</protein>
<organism evidence="1">
    <name type="scientific">marine sediment metagenome</name>
    <dbReference type="NCBI Taxonomy" id="412755"/>
    <lineage>
        <taxon>unclassified sequences</taxon>
        <taxon>metagenomes</taxon>
        <taxon>ecological metagenomes</taxon>
    </lineage>
</organism>
<evidence type="ECO:0000313" key="1">
    <source>
        <dbReference type="EMBL" id="KKN68474.1"/>
    </source>
</evidence>
<accession>A0A0F9SN76</accession>
<gene>
    <name evidence="1" type="ORF">LCGC14_0451100</name>
</gene>
<sequence>MNIKDGGGAFPQVPQLDLGKDGEIKLRCDGISVLDYFAAAALTGLLANSDGCEYMAEHADMAYCAAIAMLSERESRNKP</sequence>